<dbReference type="EMBL" id="JBFDAA010000008">
    <property type="protein sequence ID" value="KAL1130046.1"/>
    <property type="molecule type" value="Genomic_DNA"/>
</dbReference>
<accession>A0ABD0YFG5</accession>
<dbReference type="PANTHER" id="PTHR47326:SF1">
    <property type="entry name" value="HTH PSQ-TYPE DOMAIN-CONTAINING PROTEIN"/>
    <property type="match status" value="1"/>
</dbReference>
<dbReference type="Proteomes" id="UP001558652">
    <property type="component" value="Unassembled WGS sequence"/>
</dbReference>
<protein>
    <recommendedName>
        <fullName evidence="3">Transposase</fullName>
    </recommendedName>
</protein>
<evidence type="ECO:0000313" key="1">
    <source>
        <dbReference type="EMBL" id="KAL1130046.1"/>
    </source>
</evidence>
<organism evidence="1 2">
    <name type="scientific">Ranatra chinensis</name>
    <dbReference type="NCBI Taxonomy" id="642074"/>
    <lineage>
        <taxon>Eukaryota</taxon>
        <taxon>Metazoa</taxon>
        <taxon>Ecdysozoa</taxon>
        <taxon>Arthropoda</taxon>
        <taxon>Hexapoda</taxon>
        <taxon>Insecta</taxon>
        <taxon>Pterygota</taxon>
        <taxon>Neoptera</taxon>
        <taxon>Paraneoptera</taxon>
        <taxon>Hemiptera</taxon>
        <taxon>Heteroptera</taxon>
        <taxon>Panheteroptera</taxon>
        <taxon>Nepomorpha</taxon>
        <taxon>Nepidae</taxon>
        <taxon>Ranatrinae</taxon>
        <taxon>Ranatra</taxon>
    </lineage>
</organism>
<proteinExistence type="predicted"/>
<dbReference type="InterPro" id="IPR036397">
    <property type="entry name" value="RNaseH_sf"/>
</dbReference>
<dbReference type="PANTHER" id="PTHR47326">
    <property type="entry name" value="TRANSPOSABLE ELEMENT TC3 TRANSPOSASE-LIKE PROTEIN"/>
    <property type="match status" value="1"/>
</dbReference>
<comment type="caution">
    <text evidence="1">The sequence shown here is derived from an EMBL/GenBank/DDBJ whole genome shotgun (WGS) entry which is preliminary data.</text>
</comment>
<evidence type="ECO:0000313" key="2">
    <source>
        <dbReference type="Proteomes" id="UP001558652"/>
    </source>
</evidence>
<name>A0ABD0YFG5_9HEMI</name>
<dbReference type="Gene3D" id="3.30.420.10">
    <property type="entry name" value="Ribonuclease H-like superfamily/Ribonuclease H"/>
    <property type="match status" value="1"/>
</dbReference>
<sequence length="174" mass="20668">MASKRRNMFYENKKQKTTEIEGLRLNSDGYVELLNTVVKPWIRRLANGRPYVWQQDSAPCHISGKMQKWLSENFYDFAIPNVWPPNSPDLNPMDYFVWGAFEKYTNRTPISCSAMQKRGKFWIPTFELTGPNRRFGLLRYLQARRFKLSIENKLKCHCPSSPERKDFDTAEYKR</sequence>
<reference evidence="1 2" key="1">
    <citation type="submission" date="2024-07" db="EMBL/GenBank/DDBJ databases">
        <title>Chromosome-level genome assembly of the water stick insect Ranatra chinensis (Heteroptera: Nepidae).</title>
        <authorList>
            <person name="Liu X."/>
        </authorList>
    </citation>
    <scope>NUCLEOTIDE SEQUENCE [LARGE SCALE GENOMIC DNA]</scope>
    <source>
        <strain evidence="1">Cailab_2021Rc</strain>
        <tissue evidence="1">Muscle</tissue>
    </source>
</reference>
<evidence type="ECO:0008006" key="3">
    <source>
        <dbReference type="Google" id="ProtNLM"/>
    </source>
</evidence>
<keyword evidence="2" id="KW-1185">Reference proteome</keyword>
<gene>
    <name evidence="1" type="ORF">AAG570_012989</name>
</gene>
<dbReference type="AlphaFoldDB" id="A0ABD0YFG5"/>